<name>A0A369K8K1_HYPMA</name>
<evidence type="ECO:0000313" key="2">
    <source>
        <dbReference type="Proteomes" id="UP000076154"/>
    </source>
</evidence>
<gene>
    <name evidence="1" type="ORF">Hypma_007328</name>
</gene>
<dbReference type="EMBL" id="LUEZ02000005">
    <property type="protein sequence ID" value="RDB30248.1"/>
    <property type="molecule type" value="Genomic_DNA"/>
</dbReference>
<dbReference type="AlphaFoldDB" id="A0A369K8K1"/>
<keyword evidence="2" id="KW-1185">Reference proteome</keyword>
<dbReference type="InParanoid" id="A0A369K8K1"/>
<evidence type="ECO:0000313" key="1">
    <source>
        <dbReference type="EMBL" id="RDB30248.1"/>
    </source>
</evidence>
<comment type="caution">
    <text evidence="1">The sequence shown here is derived from an EMBL/GenBank/DDBJ whole genome shotgun (WGS) entry which is preliminary data.</text>
</comment>
<organism evidence="1 2">
    <name type="scientific">Hypsizygus marmoreus</name>
    <name type="common">White beech mushroom</name>
    <name type="synonym">Agaricus marmoreus</name>
    <dbReference type="NCBI Taxonomy" id="39966"/>
    <lineage>
        <taxon>Eukaryota</taxon>
        <taxon>Fungi</taxon>
        <taxon>Dikarya</taxon>
        <taxon>Basidiomycota</taxon>
        <taxon>Agaricomycotina</taxon>
        <taxon>Agaricomycetes</taxon>
        <taxon>Agaricomycetidae</taxon>
        <taxon>Agaricales</taxon>
        <taxon>Tricholomatineae</taxon>
        <taxon>Lyophyllaceae</taxon>
        <taxon>Hypsizygus</taxon>
    </lineage>
</organism>
<accession>A0A369K8K1</accession>
<dbReference type="Proteomes" id="UP000076154">
    <property type="component" value="Unassembled WGS sequence"/>
</dbReference>
<reference evidence="1" key="1">
    <citation type="submission" date="2018-04" db="EMBL/GenBank/DDBJ databases">
        <title>Whole genome sequencing of Hypsizygus marmoreus.</title>
        <authorList>
            <person name="Choi I.-G."/>
            <person name="Min B."/>
            <person name="Kim J.-G."/>
            <person name="Kim S."/>
            <person name="Oh Y.-L."/>
            <person name="Kong W.-S."/>
            <person name="Park H."/>
            <person name="Jeong J."/>
            <person name="Song E.-S."/>
        </authorList>
    </citation>
    <scope>NUCLEOTIDE SEQUENCE [LARGE SCALE GENOMIC DNA]</scope>
    <source>
        <strain evidence="1">51987-8</strain>
    </source>
</reference>
<dbReference type="OrthoDB" id="2958987at2759"/>
<sequence>MADISQFQTHLSEELLLLQDLGFSDIYMHDSPAVFSYRTSDDSDTDSDLRLLEVIAAYLTTGNPGDVVAAAFDKREQICLVLAKSGTVGSADYGATHAFLSALRNADTWTDLYPFLATHCKQNVSKRVRNLHESLTELWDELQSAATDYEFRSMKREFPRSGPHLKVKYLEEPPTPPKFLHDLLHICVTLSTQFEMQDHEAALRQYVQLVSAAYSLYHSFFLTYLTGKYYERGDSKFKGRVERLKRRLDKVSQYARTTALIRLVKRLPNIPFRWVEDTLVGTGERILEICRNPMEVVERVLGENPPSAKQTEALLRHYPNLCKTWERRSRFVNTHVHPELRIILDLCRPLLSGLRPPLDDVAPLPVGCSKSSCLCCTVWINLFDYLAGMKCMIARTNGRPCDDWALPGAAAEMKEFPDWRYLDEGITQGGIYTSEKGGFSEDAHEDWGLAAG</sequence>
<protein>
    <submittedName>
        <fullName evidence="1">Uncharacterized protein</fullName>
    </submittedName>
</protein>
<proteinExistence type="predicted"/>